<dbReference type="RefSeq" id="WP_317564937.1">
    <property type="nucleotide sequence ID" value="NZ_JAWLJX010000004.1"/>
</dbReference>
<keyword evidence="2" id="KW-1185">Reference proteome</keyword>
<comment type="caution">
    <text evidence="1">The sequence shown here is derived from an EMBL/GenBank/DDBJ whole genome shotgun (WGS) entry which is preliminary data.</text>
</comment>
<gene>
    <name evidence="1" type="ORF">R3P96_14695</name>
</gene>
<dbReference type="Proteomes" id="UP001185755">
    <property type="component" value="Unassembled WGS sequence"/>
</dbReference>
<proteinExistence type="predicted"/>
<evidence type="ECO:0008006" key="3">
    <source>
        <dbReference type="Google" id="ProtNLM"/>
    </source>
</evidence>
<evidence type="ECO:0000313" key="2">
    <source>
        <dbReference type="Proteomes" id="UP001185755"/>
    </source>
</evidence>
<dbReference type="EMBL" id="JAWLJX010000004">
    <property type="protein sequence ID" value="MDV6262585.1"/>
    <property type="molecule type" value="Genomic_DNA"/>
</dbReference>
<name>A0ABU4BEG3_9NOCA</name>
<sequence>MSSPVPAGSVAPRQDCSVSFQAEGNAVDVDEESLDAANEALTTIWQALPNSPALNRPIGSLVPDRMGQGACTDVEVVNSDVVLSISISGGADLPVARDPYDPENAYGPVADVRTLPDGSVVETYDVDSASSMTSGDGTMQVWRSVASTRQSGVRVSVQSTVDYGSGPYSSVRPEPLPLGILDALARAPIAKWP</sequence>
<organism evidence="1 2">
    <name type="scientific">Rhodococcoides yunnanense</name>
    <dbReference type="NCBI Taxonomy" id="278209"/>
    <lineage>
        <taxon>Bacteria</taxon>
        <taxon>Bacillati</taxon>
        <taxon>Actinomycetota</taxon>
        <taxon>Actinomycetes</taxon>
        <taxon>Mycobacteriales</taxon>
        <taxon>Nocardiaceae</taxon>
        <taxon>Rhodococcoides</taxon>
    </lineage>
</organism>
<evidence type="ECO:0000313" key="1">
    <source>
        <dbReference type="EMBL" id="MDV6262585.1"/>
    </source>
</evidence>
<accession>A0ABU4BEG3</accession>
<reference evidence="1 2" key="1">
    <citation type="submission" date="2023-10" db="EMBL/GenBank/DDBJ databases">
        <title>Development of a sustainable strategy for remediation of hydrocarbon-contaminated territories based on the waste exchange concept.</title>
        <authorList>
            <person name="Krivoruchko A."/>
        </authorList>
    </citation>
    <scope>NUCLEOTIDE SEQUENCE [LARGE SCALE GENOMIC DNA]</scope>
    <source>
        <strain evidence="1 2">IEGM 1323</strain>
    </source>
</reference>
<protein>
    <recommendedName>
        <fullName evidence="3">Lipoprotein LpqN</fullName>
    </recommendedName>
</protein>